<gene>
    <name evidence="1" type="ORF">MRB53_005047</name>
</gene>
<proteinExistence type="predicted"/>
<sequence>MISLRHLEIRGSHRITEMPARISKLSDLQTLTMFIVSKENGIDELRDLNLRGSISIQNLQNVLNLLDADKAGLGERHKLSSLGLSWKYSHDSTAAENENCERVIDSLQPHSNLQSLSIENYQGSRFPNWLMHLKVPNLVEVSLINCKRCEILPPFSQLHHLNNLTIQGMPDLEKWSSDERSQTLPDIKELEIEDCPKLTQMPHLPSVEYLKLTGCNEMLLMSVMAYTTITELYIYGFPEMISFPEGLLKNLTLIKDL</sequence>
<accession>A0ACC2MC55</accession>
<organism evidence="1 2">
    <name type="scientific">Persea americana</name>
    <name type="common">Avocado</name>
    <dbReference type="NCBI Taxonomy" id="3435"/>
    <lineage>
        <taxon>Eukaryota</taxon>
        <taxon>Viridiplantae</taxon>
        <taxon>Streptophyta</taxon>
        <taxon>Embryophyta</taxon>
        <taxon>Tracheophyta</taxon>
        <taxon>Spermatophyta</taxon>
        <taxon>Magnoliopsida</taxon>
        <taxon>Magnoliidae</taxon>
        <taxon>Laurales</taxon>
        <taxon>Lauraceae</taxon>
        <taxon>Persea</taxon>
    </lineage>
</organism>
<dbReference type="Proteomes" id="UP001234297">
    <property type="component" value="Chromosome 2"/>
</dbReference>
<keyword evidence="2" id="KW-1185">Reference proteome</keyword>
<reference evidence="1 2" key="1">
    <citation type="journal article" date="2022" name="Hortic Res">
        <title>A haplotype resolved chromosomal level avocado genome allows analysis of novel avocado genes.</title>
        <authorList>
            <person name="Nath O."/>
            <person name="Fletcher S.J."/>
            <person name="Hayward A."/>
            <person name="Shaw L.M."/>
            <person name="Masouleh A.K."/>
            <person name="Furtado A."/>
            <person name="Henry R.J."/>
            <person name="Mitter N."/>
        </authorList>
    </citation>
    <scope>NUCLEOTIDE SEQUENCE [LARGE SCALE GENOMIC DNA]</scope>
    <source>
        <strain evidence="2">cv. Hass</strain>
    </source>
</reference>
<dbReference type="EMBL" id="CM056810">
    <property type="protein sequence ID" value="KAJ8643299.1"/>
    <property type="molecule type" value="Genomic_DNA"/>
</dbReference>
<protein>
    <submittedName>
        <fullName evidence="1">Uncharacterized protein</fullName>
    </submittedName>
</protein>
<evidence type="ECO:0000313" key="2">
    <source>
        <dbReference type="Proteomes" id="UP001234297"/>
    </source>
</evidence>
<comment type="caution">
    <text evidence="1">The sequence shown here is derived from an EMBL/GenBank/DDBJ whole genome shotgun (WGS) entry which is preliminary data.</text>
</comment>
<evidence type="ECO:0000313" key="1">
    <source>
        <dbReference type="EMBL" id="KAJ8643299.1"/>
    </source>
</evidence>
<name>A0ACC2MC55_PERAE</name>